<dbReference type="STRING" id="220714.SAMN05660469_1059"/>
<dbReference type="AlphaFoldDB" id="A0A3F3GZN8"/>
<dbReference type="OrthoDB" id="2151887at2"/>
<evidence type="ECO:0000259" key="1">
    <source>
        <dbReference type="Pfam" id="PF01978"/>
    </source>
</evidence>
<dbReference type="RefSeq" id="WP_059379076.1">
    <property type="nucleotide sequence ID" value="NZ_DF968068.1"/>
</dbReference>
<gene>
    <name evidence="2" type="ORF">FPFC_060950</name>
</gene>
<name>A0A3F3GZN8_9LACO</name>
<proteinExistence type="predicted"/>
<dbReference type="InterPro" id="IPR036388">
    <property type="entry name" value="WH-like_DNA-bd_sf"/>
</dbReference>
<dbReference type="EMBL" id="DF968068">
    <property type="protein sequence ID" value="GAP03372.1"/>
    <property type="molecule type" value="Genomic_DNA"/>
</dbReference>
<sequence>MIDVRHQDQLTRDEKKVYMALPFGKEKAIKVRNLSKVVGIPERRVYDILNHLSSHSYLVGSFRNQRGGVYRITNKDEYFYTLNMLRNNAKSYERRVRGLEQHRERFE</sequence>
<evidence type="ECO:0000313" key="2">
    <source>
        <dbReference type="EMBL" id="GAP03372.1"/>
    </source>
</evidence>
<accession>A0A3F3GZN8</accession>
<dbReference type="Gene3D" id="1.10.10.10">
    <property type="entry name" value="Winged helix-like DNA-binding domain superfamily/Winged helix DNA-binding domain"/>
    <property type="match status" value="1"/>
</dbReference>
<evidence type="ECO:0000313" key="3">
    <source>
        <dbReference type="Proteomes" id="UP000061227"/>
    </source>
</evidence>
<reference evidence="2 3" key="1">
    <citation type="journal article" date="2015" name="BMC Genomics">
        <title>Comparative genomics of Fructobacillus spp. and Leuconostoc spp. reveals niche-specific evolution of Fructobacillus spp.</title>
        <authorList>
            <person name="Endo A."/>
            <person name="Tanizawa Y."/>
            <person name="Tanaka N."/>
            <person name="Maeno S."/>
            <person name="Kumar H."/>
            <person name="Shiwa Y."/>
            <person name="Okada S."/>
            <person name="Yoshikawa H."/>
            <person name="Dicks L."/>
            <person name="Nakagawa J."/>
            <person name="Arita M."/>
        </authorList>
    </citation>
    <scope>NUCLEOTIDE SEQUENCE [LARGE SCALE GENOMIC DNA]</scope>
    <source>
        <strain evidence="2 3">DSM 15468</strain>
    </source>
</reference>
<keyword evidence="3" id="KW-1185">Reference proteome</keyword>
<feature type="domain" description="Transcription regulator TrmB N-terminal" evidence="1">
    <location>
        <begin position="10"/>
        <end position="54"/>
    </location>
</feature>
<dbReference type="Proteomes" id="UP000061227">
    <property type="component" value="Unassembled WGS sequence"/>
</dbReference>
<dbReference type="Pfam" id="PF01978">
    <property type="entry name" value="TrmB"/>
    <property type="match status" value="1"/>
</dbReference>
<protein>
    <submittedName>
        <fullName evidence="2">Phage protein</fullName>
    </submittedName>
</protein>
<organism evidence="2 3">
    <name type="scientific">Fructobacillus pseudoficulneus</name>
    <dbReference type="NCBI Taxonomy" id="220714"/>
    <lineage>
        <taxon>Bacteria</taxon>
        <taxon>Bacillati</taxon>
        <taxon>Bacillota</taxon>
        <taxon>Bacilli</taxon>
        <taxon>Lactobacillales</taxon>
        <taxon>Lactobacillaceae</taxon>
        <taxon>Fructobacillus</taxon>
    </lineage>
</organism>
<dbReference type="InterPro" id="IPR002831">
    <property type="entry name" value="Tscrpt_reg_TrmB_N"/>
</dbReference>